<dbReference type="Gene3D" id="1.10.10.10">
    <property type="entry name" value="Winged helix-like DNA-binding domain superfamily/Winged helix DNA-binding domain"/>
    <property type="match status" value="1"/>
</dbReference>
<feature type="domain" description="HTH arsR-type" evidence="4">
    <location>
        <begin position="1"/>
        <end position="93"/>
    </location>
</feature>
<dbReference type="InterPro" id="IPR036390">
    <property type="entry name" value="WH_DNA-bd_sf"/>
</dbReference>
<evidence type="ECO:0000313" key="5">
    <source>
        <dbReference type="EMBL" id="WFD09357.1"/>
    </source>
</evidence>
<dbReference type="EMBL" id="CP120733">
    <property type="protein sequence ID" value="WFD09357.1"/>
    <property type="molecule type" value="Genomic_DNA"/>
</dbReference>
<dbReference type="Pfam" id="PF01022">
    <property type="entry name" value="HTH_5"/>
    <property type="match status" value="1"/>
</dbReference>
<evidence type="ECO:0000256" key="2">
    <source>
        <dbReference type="ARBA" id="ARBA00023125"/>
    </source>
</evidence>
<dbReference type="CDD" id="cd00090">
    <property type="entry name" value="HTH_ARSR"/>
    <property type="match status" value="1"/>
</dbReference>
<keyword evidence="1" id="KW-0805">Transcription regulation</keyword>
<proteinExistence type="predicted"/>
<dbReference type="NCBIfam" id="NF033788">
    <property type="entry name" value="HTH_metalloreg"/>
    <property type="match status" value="1"/>
</dbReference>
<gene>
    <name evidence="5" type="ORF">P4S50_13290</name>
</gene>
<name>A0ABY8ECY5_9FIRM</name>
<dbReference type="RefSeq" id="WP_277731282.1">
    <property type="nucleotide sequence ID" value="NZ_CP120733.1"/>
</dbReference>
<dbReference type="SUPFAM" id="SSF46785">
    <property type="entry name" value="Winged helix' DNA-binding domain"/>
    <property type="match status" value="1"/>
</dbReference>
<evidence type="ECO:0000256" key="3">
    <source>
        <dbReference type="ARBA" id="ARBA00023163"/>
    </source>
</evidence>
<dbReference type="PRINTS" id="PR00778">
    <property type="entry name" value="HTHARSR"/>
</dbReference>
<evidence type="ECO:0000259" key="4">
    <source>
        <dbReference type="PROSITE" id="PS50987"/>
    </source>
</evidence>
<evidence type="ECO:0000256" key="1">
    <source>
        <dbReference type="ARBA" id="ARBA00023015"/>
    </source>
</evidence>
<accession>A0ABY8ECY5</accession>
<dbReference type="InterPro" id="IPR001845">
    <property type="entry name" value="HTH_ArsR_DNA-bd_dom"/>
</dbReference>
<dbReference type="InterPro" id="IPR011991">
    <property type="entry name" value="ArsR-like_HTH"/>
</dbReference>
<keyword evidence="6" id="KW-1185">Reference proteome</keyword>
<dbReference type="PANTHER" id="PTHR33154:SF33">
    <property type="entry name" value="TRANSCRIPTIONAL REPRESSOR SDPR"/>
    <property type="match status" value="1"/>
</dbReference>
<dbReference type="InterPro" id="IPR051081">
    <property type="entry name" value="HTH_MetalResp_TranReg"/>
</dbReference>
<keyword evidence="2" id="KW-0238">DNA-binding</keyword>
<dbReference type="SMART" id="SM00418">
    <property type="entry name" value="HTH_ARSR"/>
    <property type="match status" value="1"/>
</dbReference>
<dbReference type="InterPro" id="IPR036388">
    <property type="entry name" value="WH-like_DNA-bd_sf"/>
</dbReference>
<dbReference type="Proteomes" id="UP001222800">
    <property type="component" value="Chromosome"/>
</dbReference>
<keyword evidence="3" id="KW-0804">Transcription</keyword>
<dbReference type="PANTHER" id="PTHR33154">
    <property type="entry name" value="TRANSCRIPTIONAL REGULATOR, ARSR FAMILY"/>
    <property type="match status" value="1"/>
</dbReference>
<dbReference type="PROSITE" id="PS50987">
    <property type="entry name" value="HTH_ARSR_2"/>
    <property type="match status" value="1"/>
</dbReference>
<protein>
    <submittedName>
        <fullName evidence="5">Metalloregulator ArsR/SmtB family transcription factor</fullName>
    </submittedName>
</protein>
<reference evidence="5 6" key="1">
    <citation type="submission" date="2023-03" db="EMBL/GenBank/DDBJ databases">
        <title>Complete genome sequence of Tepidibacter sp. SWIR-1, isolated from a deep-sea hydrothermal vent.</title>
        <authorList>
            <person name="Li X."/>
        </authorList>
    </citation>
    <scope>NUCLEOTIDE SEQUENCE [LARGE SCALE GENOMIC DNA]</scope>
    <source>
        <strain evidence="5 6">SWIR-1</strain>
    </source>
</reference>
<sequence length="103" mass="11823">MDLENMQVKVLKAMAHPIRLKIIKKLGDQKLCVCELNKDVEFTQSNLSQHLKILKDAGILESEKNGLWMHYRVKNKEILDVINIVEKVISDNVKNLNQELGGQ</sequence>
<organism evidence="5 6">
    <name type="scientific">Tepidibacter hydrothermalis</name>
    <dbReference type="NCBI Taxonomy" id="3036126"/>
    <lineage>
        <taxon>Bacteria</taxon>
        <taxon>Bacillati</taxon>
        <taxon>Bacillota</taxon>
        <taxon>Clostridia</taxon>
        <taxon>Peptostreptococcales</taxon>
        <taxon>Peptostreptococcaceae</taxon>
        <taxon>Tepidibacter</taxon>
    </lineage>
</organism>
<evidence type="ECO:0000313" key="6">
    <source>
        <dbReference type="Proteomes" id="UP001222800"/>
    </source>
</evidence>